<dbReference type="SMART" id="SM00768">
    <property type="entry name" value="X8"/>
    <property type="match status" value="1"/>
</dbReference>
<feature type="chain" id="PRO_5042151318" description="glucan endo-1,3-beta-D-glucosidase" evidence="18">
    <location>
        <begin position="25"/>
        <end position="486"/>
    </location>
</feature>
<dbReference type="Gene3D" id="3.20.20.80">
    <property type="entry name" value="Glycosidases"/>
    <property type="match status" value="1"/>
</dbReference>
<dbReference type="EC" id="3.2.1.39" evidence="4"/>
<keyword evidence="13" id="KW-0449">Lipoprotein</keyword>
<dbReference type="FunFam" id="3.20.20.80:FF:000008">
    <property type="entry name" value="Glucan endo-1,3-beta-glucosidase 5"/>
    <property type="match status" value="1"/>
</dbReference>
<keyword evidence="10" id="KW-0472">Membrane</keyword>
<evidence type="ECO:0000256" key="14">
    <source>
        <dbReference type="ARBA" id="ARBA00023295"/>
    </source>
</evidence>
<evidence type="ECO:0000313" key="21">
    <source>
        <dbReference type="Proteomes" id="UP001163823"/>
    </source>
</evidence>
<evidence type="ECO:0000256" key="7">
    <source>
        <dbReference type="ARBA" id="ARBA00022729"/>
    </source>
</evidence>
<evidence type="ECO:0000256" key="17">
    <source>
        <dbReference type="RuleBase" id="RU004335"/>
    </source>
</evidence>
<evidence type="ECO:0000256" key="2">
    <source>
        <dbReference type="ARBA" id="ARBA00004609"/>
    </source>
</evidence>
<keyword evidence="5" id="KW-1003">Cell membrane</keyword>
<evidence type="ECO:0000256" key="18">
    <source>
        <dbReference type="SAM" id="SignalP"/>
    </source>
</evidence>
<comment type="similarity">
    <text evidence="3 17">Belongs to the glycosyl hydrolase 17 family.</text>
</comment>
<evidence type="ECO:0000256" key="8">
    <source>
        <dbReference type="ARBA" id="ARBA00022801"/>
    </source>
</evidence>
<evidence type="ECO:0000256" key="16">
    <source>
        <dbReference type="ARBA" id="ARBA00033417"/>
    </source>
</evidence>
<dbReference type="Pfam" id="PF00332">
    <property type="entry name" value="Glyco_hydro_17"/>
    <property type="match status" value="1"/>
</dbReference>
<dbReference type="Pfam" id="PF07983">
    <property type="entry name" value="X8"/>
    <property type="match status" value="1"/>
</dbReference>
<keyword evidence="6" id="KW-0336">GPI-anchor</keyword>
<evidence type="ECO:0000256" key="12">
    <source>
        <dbReference type="ARBA" id="ARBA00023180"/>
    </source>
</evidence>
<dbReference type="AlphaFoldDB" id="A0AAD7KT80"/>
<dbReference type="FunFam" id="1.20.58.1040:FF:000002">
    <property type="entry name" value="Glucan endo-1,3-beta-glucosidase 8"/>
    <property type="match status" value="1"/>
</dbReference>
<keyword evidence="12" id="KW-0325">Glycoprotein</keyword>
<evidence type="ECO:0000256" key="10">
    <source>
        <dbReference type="ARBA" id="ARBA00023136"/>
    </source>
</evidence>
<comment type="caution">
    <text evidence="20">The sequence shown here is derived from an EMBL/GenBank/DDBJ whole genome shotgun (WGS) entry which is preliminary data.</text>
</comment>
<keyword evidence="21" id="KW-1185">Reference proteome</keyword>
<dbReference type="PANTHER" id="PTHR32227">
    <property type="entry name" value="GLUCAN ENDO-1,3-BETA-GLUCOSIDASE BG1-RELATED-RELATED"/>
    <property type="match status" value="1"/>
</dbReference>
<evidence type="ECO:0000313" key="20">
    <source>
        <dbReference type="EMBL" id="KAJ7945317.1"/>
    </source>
</evidence>
<dbReference type="GO" id="GO:0006952">
    <property type="term" value="P:defense response"/>
    <property type="evidence" value="ECO:0007669"/>
    <property type="project" value="UniProtKB-KW"/>
</dbReference>
<dbReference type="InterPro" id="IPR044965">
    <property type="entry name" value="Glyco_hydro_17_plant"/>
</dbReference>
<dbReference type="InterPro" id="IPR012946">
    <property type="entry name" value="X8"/>
</dbReference>
<dbReference type="SUPFAM" id="SSF51445">
    <property type="entry name" value="(Trans)glycosidases"/>
    <property type="match status" value="1"/>
</dbReference>
<reference evidence="20" key="1">
    <citation type="journal article" date="2023" name="Science">
        <title>Elucidation of the pathway for biosynthesis of saponin adjuvants from the soapbark tree.</title>
        <authorList>
            <person name="Reed J."/>
            <person name="Orme A."/>
            <person name="El-Demerdash A."/>
            <person name="Owen C."/>
            <person name="Martin L.B.B."/>
            <person name="Misra R.C."/>
            <person name="Kikuchi S."/>
            <person name="Rejzek M."/>
            <person name="Martin A.C."/>
            <person name="Harkess A."/>
            <person name="Leebens-Mack J."/>
            <person name="Louveau T."/>
            <person name="Stephenson M.J."/>
            <person name="Osbourn A."/>
        </authorList>
    </citation>
    <scope>NUCLEOTIDE SEQUENCE</scope>
    <source>
        <strain evidence="20">S10</strain>
    </source>
</reference>
<organism evidence="20 21">
    <name type="scientific">Quillaja saponaria</name>
    <name type="common">Soap bark tree</name>
    <dbReference type="NCBI Taxonomy" id="32244"/>
    <lineage>
        <taxon>Eukaryota</taxon>
        <taxon>Viridiplantae</taxon>
        <taxon>Streptophyta</taxon>
        <taxon>Embryophyta</taxon>
        <taxon>Tracheophyta</taxon>
        <taxon>Spermatophyta</taxon>
        <taxon>Magnoliopsida</taxon>
        <taxon>eudicotyledons</taxon>
        <taxon>Gunneridae</taxon>
        <taxon>Pentapetalae</taxon>
        <taxon>rosids</taxon>
        <taxon>fabids</taxon>
        <taxon>Fabales</taxon>
        <taxon>Quillajaceae</taxon>
        <taxon>Quillaja</taxon>
    </lineage>
</organism>
<accession>A0AAD7KT80</accession>
<dbReference type="GO" id="GO:0042973">
    <property type="term" value="F:glucan endo-1,3-beta-D-glucosidase activity"/>
    <property type="evidence" value="ECO:0007669"/>
    <property type="project" value="UniProtKB-EC"/>
</dbReference>
<gene>
    <name evidence="20" type="ORF">O6P43_030397</name>
</gene>
<protein>
    <recommendedName>
        <fullName evidence="4">glucan endo-1,3-beta-D-glucosidase</fullName>
        <ecNumber evidence="4">3.2.1.39</ecNumber>
    </recommendedName>
    <alternativeName>
        <fullName evidence="15">(1-&gt;3)-beta-glucan endohydrolase</fullName>
    </alternativeName>
    <alternativeName>
        <fullName evidence="16">Beta-1,3-endoglucanase</fullName>
    </alternativeName>
</protein>
<name>A0AAD7KT80_QUISA</name>
<keyword evidence="7 18" id="KW-0732">Signal</keyword>
<evidence type="ECO:0000256" key="13">
    <source>
        <dbReference type="ARBA" id="ARBA00023288"/>
    </source>
</evidence>
<keyword evidence="9" id="KW-0611">Plant defense</keyword>
<evidence type="ECO:0000256" key="3">
    <source>
        <dbReference type="ARBA" id="ARBA00008773"/>
    </source>
</evidence>
<dbReference type="GO" id="GO:0098552">
    <property type="term" value="C:side of membrane"/>
    <property type="evidence" value="ECO:0007669"/>
    <property type="project" value="UniProtKB-KW"/>
</dbReference>
<evidence type="ECO:0000256" key="11">
    <source>
        <dbReference type="ARBA" id="ARBA00023157"/>
    </source>
</evidence>
<keyword evidence="11" id="KW-1015">Disulfide bond</keyword>
<proteinExistence type="inferred from homology"/>
<comment type="catalytic activity">
    <reaction evidence="1">
        <text>Hydrolysis of (1-&gt;3)-beta-D-glucosidic linkages in (1-&gt;3)-beta-D-glucans.</text>
        <dbReference type="EC" id="3.2.1.39"/>
    </reaction>
</comment>
<evidence type="ECO:0000256" key="6">
    <source>
        <dbReference type="ARBA" id="ARBA00022622"/>
    </source>
</evidence>
<dbReference type="KEGG" id="qsa:O6P43_030397"/>
<dbReference type="GO" id="GO:0005886">
    <property type="term" value="C:plasma membrane"/>
    <property type="evidence" value="ECO:0007669"/>
    <property type="project" value="UniProtKB-SubCell"/>
</dbReference>
<keyword evidence="8" id="KW-0378">Hydrolase</keyword>
<feature type="signal peptide" evidence="18">
    <location>
        <begin position="1"/>
        <end position="24"/>
    </location>
</feature>
<evidence type="ECO:0000256" key="1">
    <source>
        <dbReference type="ARBA" id="ARBA00000382"/>
    </source>
</evidence>
<evidence type="ECO:0000259" key="19">
    <source>
        <dbReference type="SMART" id="SM00768"/>
    </source>
</evidence>
<evidence type="ECO:0000256" key="9">
    <source>
        <dbReference type="ARBA" id="ARBA00022821"/>
    </source>
</evidence>
<dbReference type="Gene3D" id="1.20.58.1040">
    <property type="match status" value="1"/>
</dbReference>
<keyword evidence="14" id="KW-0326">Glycosidase</keyword>
<comment type="subcellular location">
    <subcellularLocation>
        <location evidence="2">Cell membrane</location>
        <topology evidence="2">Lipid-anchor</topology>
        <topology evidence="2">GPI-anchor</topology>
    </subcellularLocation>
</comment>
<dbReference type="InterPro" id="IPR017853">
    <property type="entry name" value="GH"/>
</dbReference>
<dbReference type="InterPro" id="IPR000490">
    <property type="entry name" value="Glyco_hydro_17"/>
</dbReference>
<dbReference type="EMBL" id="JARAOO010000013">
    <property type="protein sequence ID" value="KAJ7945317.1"/>
    <property type="molecule type" value="Genomic_DNA"/>
</dbReference>
<evidence type="ECO:0000256" key="5">
    <source>
        <dbReference type="ARBA" id="ARBA00022475"/>
    </source>
</evidence>
<evidence type="ECO:0000256" key="15">
    <source>
        <dbReference type="ARBA" id="ARBA00033335"/>
    </source>
</evidence>
<dbReference type="Proteomes" id="UP001163823">
    <property type="component" value="Chromosome 13"/>
</dbReference>
<feature type="domain" description="X8" evidence="19">
    <location>
        <begin position="371"/>
        <end position="454"/>
    </location>
</feature>
<evidence type="ECO:0000256" key="4">
    <source>
        <dbReference type="ARBA" id="ARBA00012780"/>
    </source>
</evidence>
<dbReference type="GO" id="GO:0005975">
    <property type="term" value="P:carbohydrate metabolic process"/>
    <property type="evidence" value="ECO:0007669"/>
    <property type="project" value="InterPro"/>
</dbReference>
<sequence length="486" mass="53985">MARAEFLLGAFCVLIMVSFDHAQGADGIDGIGVNWGNIASHPLDPHIVVNMLKDNKIKKLKLFDADSWTVSALAGTGIEVMLGIPNDQLKRFANDYGDCKDWVKENVTKHIYDGGVNIRYVAVGNEPFLKAYNGSNLKTTFPAVKNIQKALDEAGHGDKIKVTVPLNADVYESGSDKPSDGRFRKDTEDIMIQMVKFFNDNKSPFVVNIYPFLSLFQNPDFPKDFAFFDGAGKPIQDRNLQYTNVFDANHDTLVWALKRAGVPNLKITVGEVGWPTDGDKNANPELAQKFYSGFLKRMVAKKGTPLRPGPMDVYLFGLLDEDMKSVAPGHFERHWGIFRYDGQPKFHLDFTGQGRAVMPVGAKGVQYQDKKWCVFNKDIKNLSLVPKEIAYACAQSDCTSLGYGCSCQNLDMLGNVSYAFNMYFQMNDQSVEACHFNGLAKIVTDNATKGECLFPIQIVSSGEMLKVMIKGSAFLVGLFLSFITIM</sequence>